<evidence type="ECO:0000313" key="3">
    <source>
        <dbReference type="Proteomes" id="UP000092462"/>
    </source>
</evidence>
<reference evidence="2" key="1">
    <citation type="submission" date="2022-08" db="UniProtKB">
        <authorList>
            <consortium name="EnsemblMetazoa"/>
        </authorList>
    </citation>
    <scope>IDENTIFICATION</scope>
    <source>
        <strain evidence="2">Israel</strain>
    </source>
</reference>
<accession>A0A1B0GNX7</accession>
<name>A0A1B0GNX7_PHLPP</name>
<feature type="region of interest" description="Disordered" evidence="1">
    <location>
        <begin position="1"/>
        <end position="20"/>
    </location>
</feature>
<evidence type="ECO:0000313" key="2">
    <source>
        <dbReference type="EnsemblMetazoa" id="PPAI005623-PA"/>
    </source>
</evidence>
<proteinExistence type="predicted"/>
<organism evidence="2 3">
    <name type="scientific">Phlebotomus papatasi</name>
    <name type="common">Sandfly</name>
    <dbReference type="NCBI Taxonomy" id="29031"/>
    <lineage>
        <taxon>Eukaryota</taxon>
        <taxon>Metazoa</taxon>
        <taxon>Ecdysozoa</taxon>
        <taxon>Arthropoda</taxon>
        <taxon>Hexapoda</taxon>
        <taxon>Insecta</taxon>
        <taxon>Pterygota</taxon>
        <taxon>Neoptera</taxon>
        <taxon>Endopterygota</taxon>
        <taxon>Diptera</taxon>
        <taxon>Nematocera</taxon>
        <taxon>Psychodoidea</taxon>
        <taxon>Psychodidae</taxon>
        <taxon>Phlebotomus</taxon>
        <taxon>Phlebotomus</taxon>
    </lineage>
</organism>
<dbReference type="EnsemblMetazoa" id="PPAI005623-RA">
    <property type="protein sequence ID" value="PPAI005623-PA"/>
    <property type="gene ID" value="PPAI005623"/>
</dbReference>
<keyword evidence="3" id="KW-1185">Reference proteome</keyword>
<dbReference type="VEuPathDB" id="VectorBase:PPAI005623"/>
<dbReference type="AlphaFoldDB" id="A0A1B0GNX7"/>
<feature type="compositionally biased region" description="Basic and acidic residues" evidence="1">
    <location>
        <begin position="1"/>
        <end position="10"/>
    </location>
</feature>
<protein>
    <submittedName>
        <fullName evidence="2">Uncharacterized protein</fullName>
    </submittedName>
</protein>
<dbReference type="EMBL" id="AJVK01014119">
    <property type="status" value="NOT_ANNOTATED_CDS"/>
    <property type="molecule type" value="Genomic_DNA"/>
</dbReference>
<evidence type="ECO:0000256" key="1">
    <source>
        <dbReference type="SAM" id="MobiDB-lite"/>
    </source>
</evidence>
<dbReference type="Proteomes" id="UP000092462">
    <property type="component" value="Unassembled WGS sequence"/>
</dbReference>
<sequence>MTLSQWRREPPSYSIISSQI</sequence>